<dbReference type="Proteomes" id="UP000037069">
    <property type="component" value="Unassembled WGS sequence"/>
</dbReference>
<evidence type="ECO:0000313" key="2">
    <source>
        <dbReference type="Proteomes" id="UP000037069"/>
    </source>
</evidence>
<protein>
    <submittedName>
        <fullName evidence="1">Uncharacterized protein</fullName>
    </submittedName>
</protein>
<reference evidence="1 2" key="1">
    <citation type="journal article" date="2015" name="Nat. Commun.">
        <title>Lucilia cuprina genome unlocks parasitic fly biology to underpin future interventions.</title>
        <authorList>
            <person name="Anstead C.A."/>
            <person name="Korhonen P.K."/>
            <person name="Young N.D."/>
            <person name="Hall R.S."/>
            <person name="Jex A.R."/>
            <person name="Murali S.C."/>
            <person name="Hughes D.S."/>
            <person name="Lee S.F."/>
            <person name="Perry T."/>
            <person name="Stroehlein A.J."/>
            <person name="Ansell B.R."/>
            <person name="Breugelmans B."/>
            <person name="Hofmann A."/>
            <person name="Qu J."/>
            <person name="Dugan S."/>
            <person name="Lee S.L."/>
            <person name="Chao H."/>
            <person name="Dinh H."/>
            <person name="Han Y."/>
            <person name="Doddapaneni H.V."/>
            <person name="Worley K.C."/>
            <person name="Muzny D.M."/>
            <person name="Ioannidis P."/>
            <person name="Waterhouse R.M."/>
            <person name="Zdobnov E.M."/>
            <person name="James P.J."/>
            <person name="Bagnall N.H."/>
            <person name="Kotze A.C."/>
            <person name="Gibbs R.A."/>
            <person name="Richards S."/>
            <person name="Batterham P."/>
            <person name="Gasser R.B."/>
        </authorList>
    </citation>
    <scope>NUCLEOTIDE SEQUENCE [LARGE SCALE GENOMIC DNA]</scope>
    <source>
        <strain evidence="1 2">LS</strain>
        <tissue evidence="1">Full body</tissue>
    </source>
</reference>
<comment type="caution">
    <text evidence="1">The sequence shown here is derived from an EMBL/GenBank/DDBJ whole genome shotgun (WGS) entry which is preliminary data.</text>
</comment>
<accession>A0A0L0CCD4</accession>
<dbReference type="AlphaFoldDB" id="A0A0L0CCD4"/>
<keyword evidence="2" id="KW-1185">Reference proteome</keyword>
<evidence type="ECO:0000313" key="1">
    <source>
        <dbReference type="EMBL" id="KNC29910.1"/>
    </source>
</evidence>
<dbReference type="EMBL" id="JRES01000608">
    <property type="protein sequence ID" value="KNC29910.1"/>
    <property type="molecule type" value="Genomic_DNA"/>
</dbReference>
<proteinExistence type="predicted"/>
<organism evidence="1 2">
    <name type="scientific">Lucilia cuprina</name>
    <name type="common">Green bottle fly</name>
    <name type="synonym">Australian sheep blowfly</name>
    <dbReference type="NCBI Taxonomy" id="7375"/>
    <lineage>
        <taxon>Eukaryota</taxon>
        <taxon>Metazoa</taxon>
        <taxon>Ecdysozoa</taxon>
        <taxon>Arthropoda</taxon>
        <taxon>Hexapoda</taxon>
        <taxon>Insecta</taxon>
        <taxon>Pterygota</taxon>
        <taxon>Neoptera</taxon>
        <taxon>Endopterygota</taxon>
        <taxon>Diptera</taxon>
        <taxon>Brachycera</taxon>
        <taxon>Muscomorpha</taxon>
        <taxon>Oestroidea</taxon>
        <taxon>Calliphoridae</taxon>
        <taxon>Luciliinae</taxon>
        <taxon>Lucilia</taxon>
    </lineage>
</organism>
<sequence>MVLWLEPMPNYTNAETRIHLTSPVYSFADYRFHQGNKPPGEEKLEKCRLTVDKCSYVAANIEIMLPYKRHYFEYFSLKDSTVVGINLPKLLHVRHHTKPQSILEPSVKILMAVKGLLASPVSSSSCYREQKTTTKIGCMAFVVDNASSAHHSNIISIGAKETDSLKLPQPPS</sequence>
<name>A0A0L0CCD4_LUCCU</name>
<gene>
    <name evidence="1" type="ORF">FF38_08560</name>
</gene>